<dbReference type="GO" id="GO:0030170">
    <property type="term" value="F:pyridoxal phosphate binding"/>
    <property type="evidence" value="ECO:0007669"/>
    <property type="project" value="InterPro"/>
</dbReference>
<dbReference type="CDD" id="cd00609">
    <property type="entry name" value="AAT_like"/>
    <property type="match status" value="1"/>
</dbReference>
<dbReference type="InterPro" id="IPR015424">
    <property type="entry name" value="PyrdxlP-dep_Trfase"/>
</dbReference>
<name>D4GJ64_PANAM</name>
<keyword evidence="8" id="KW-1185">Reference proteome</keyword>
<dbReference type="PRINTS" id="PR00035">
    <property type="entry name" value="HTHGNTR"/>
</dbReference>
<dbReference type="CDD" id="cd07377">
    <property type="entry name" value="WHTH_GntR"/>
    <property type="match status" value="1"/>
</dbReference>
<keyword evidence="5" id="KW-0804">Transcription</keyword>
<dbReference type="PROSITE" id="PS50949">
    <property type="entry name" value="HTH_GNTR"/>
    <property type="match status" value="1"/>
</dbReference>
<sequence length="533" mass="58683">MVFVAILLQWNLPPCFLAFSGFYNPEPVFFYFEVPILRSLLGDLLAQRLASLSGGTLNKRLYDVLQAAIQDGSIATATRLPASRDLARELSVSRNTVLAVYEQLQSEGYVQTRTGSGTFVSTVLPEQVPGEPMIRPVTPPMKPVRLSRRGSRLLASSGAGSHQWGAFMPGVPDVSHMPHDIWRKIQLRLSRRLPVENLSYASHGGCVELQQALADYLRVIRSVNCTPEQVLITAGTHQSLDLLAKMLCDPGDRAIVEEPGYWGIRNVLAVNGVTLIPTQVDDQGLVLPPEQPDSPVPRLICVTPSHQYPLGAVMSLQRRHELLERAKSSGSWVVEDDYDGEFRFTGSPIPALQGLAADAPVIYLGTFSKTLYPGIRLSYMVVPKSLAARMKMAHSELYRGGYGLVQLTLAEFIREGHYAAHVRRMRQIYSRRRAALVEVISTSLGADWIVHHSNAGLHLVLRLPDSIDDVAFSAELEQCGVLTRPLSSYYLRGTPQRGLLLGYACVDEAAIPAAFAPILTRLQHHLQVASVSP</sequence>
<dbReference type="Gene3D" id="3.40.640.10">
    <property type="entry name" value="Type I PLP-dependent aspartate aminotransferase-like (Major domain)"/>
    <property type="match status" value="1"/>
</dbReference>
<evidence type="ECO:0000256" key="1">
    <source>
        <dbReference type="ARBA" id="ARBA00005384"/>
    </source>
</evidence>
<dbReference type="PANTHER" id="PTHR46577:SF1">
    <property type="entry name" value="HTH-TYPE TRANSCRIPTIONAL REGULATORY PROTEIN GABR"/>
    <property type="match status" value="1"/>
</dbReference>
<dbReference type="InterPro" id="IPR000524">
    <property type="entry name" value="Tscrpt_reg_HTH_GntR"/>
</dbReference>
<evidence type="ECO:0000256" key="5">
    <source>
        <dbReference type="ARBA" id="ARBA00023163"/>
    </source>
</evidence>
<dbReference type="AlphaFoldDB" id="D4GJ64"/>
<evidence type="ECO:0000313" key="8">
    <source>
        <dbReference type="Proteomes" id="UP000001702"/>
    </source>
</evidence>
<dbReference type="GO" id="GO:0003700">
    <property type="term" value="F:DNA-binding transcription factor activity"/>
    <property type="evidence" value="ECO:0007669"/>
    <property type="project" value="InterPro"/>
</dbReference>
<evidence type="ECO:0000313" key="7">
    <source>
        <dbReference type="EMBL" id="ADD77814.1"/>
    </source>
</evidence>
<dbReference type="InterPro" id="IPR015421">
    <property type="entry name" value="PyrdxlP-dep_Trfase_major"/>
</dbReference>
<feature type="domain" description="HTH gntR-type" evidence="6">
    <location>
        <begin position="55"/>
        <end position="123"/>
    </location>
</feature>
<dbReference type="KEGG" id="pam:PANA_2647"/>
<keyword evidence="3" id="KW-0805">Transcription regulation</keyword>
<dbReference type="Pfam" id="PF00392">
    <property type="entry name" value="GntR"/>
    <property type="match status" value="1"/>
</dbReference>
<evidence type="ECO:0000256" key="3">
    <source>
        <dbReference type="ARBA" id="ARBA00023015"/>
    </source>
</evidence>
<dbReference type="EMBL" id="CP001875">
    <property type="protein sequence ID" value="ADD77814.1"/>
    <property type="molecule type" value="Genomic_DNA"/>
</dbReference>
<dbReference type="SUPFAM" id="SSF53383">
    <property type="entry name" value="PLP-dependent transferases"/>
    <property type="match status" value="1"/>
</dbReference>
<evidence type="ECO:0000259" key="6">
    <source>
        <dbReference type="PROSITE" id="PS50949"/>
    </source>
</evidence>
<dbReference type="InterPro" id="IPR051446">
    <property type="entry name" value="HTH_trans_reg/aminotransferase"/>
</dbReference>
<dbReference type="Gene3D" id="1.10.10.10">
    <property type="entry name" value="Winged helix-like DNA-binding domain superfamily/Winged helix DNA-binding domain"/>
    <property type="match status" value="1"/>
</dbReference>
<organism evidence="7 8">
    <name type="scientific">Pantoea ananatis (strain LMG 20103)</name>
    <dbReference type="NCBI Taxonomy" id="706191"/>
    <lineage>
        <taxon>Bacteria</taxon>
        <taxon>Pseudomonadati</taxon>
        <taxon>Pseudomonadota</taxon>
        <taxon>Gammaproteobacteria</taxon>
        <taxon>Enterobacterales</taxon>
        <taxon>Erwiniaceae</taxon>
        <taxon>Pantoea</taxon>
    </lineage>
</organism>
<reference evidence="7 8" key="1">
    <citation type="journal article" date="2010" name="J. Bacteriol.">
        <title>Genome sequence of Pantoea ananatis LMG20103, the causative agent of Eucalyptus blight and dieback.</title>
        <authorList>
            <person name="De Maayer P."/>
            <person name="Chan W.Y."/>
            <person name="Venter S.N."/>
            <person name="Toth I.K."/>
            <person name="Birch P.R."/>
            <person name="Joubert F."/>
            <person name="Coutinho T.A."/>
        </authorList>
    </citation>
    <scope>NUCLEOTIDE SEQUENCE [LARGE SCALE GENOMIC DNA]</scope>
    <source>
        <strain evidence="7 8">LMG 20103</strain>
    </source>
</reference>
<dbReference type="PANTHER" id="PTHR46577">
    <property type="entry name" value="HTH-TYPE TRANSCRIPTIONAL REGULATORY PROTEIN GABR"/>
    <property type="match status" value="1"/>
</dbReference>
<dbReference type="SMART" id="SM00345">
    <property type="entry name" value="HTH_GNTR"/>
    <property type="match status" value="1"/>
</dbReference>
<dbReference type="GO" id="GO:0003677">
    <property type="term" value="F:DNA binding"/>
    <property type="evidence" value="ECO:0007669"/>
    <property type="project" value="UniProtKB-KW"/>
</dbReference>
<dbReference type="SUPFAM" id="SSF46785">
    <property type="entry name" value="Winged helix' DNA-binding domain"/>
    <property type="match status" value="1"/>
</dbReference>
<evidence type="ECO:0000256" key="4">
    <source>
        <dbReference type="ARBA" id="ARBA00023125"/>
    </source>
</evidence>
<dbReference type="InterPro" id="IPR036390">
    <property type="entry name" value="WH_DNA-bd_sf"/>
</dbReference>
<dbReference type="HOGENOM" id="CLU_017584_0_1_6"/>
<keyword evidence="4" id="KW-0238">DNA-binding</keyword>
<dbReference type="Proteomes" id="UP000001702">
    <property type="component" value="Chromosome"/>
</dbReference>
<accession>D4GJ64</accession>
<dbReference type="InterPro" id="IPR004839">
    <property type="entry name" value="Aminotransferase_I/II_large"/>
</dbReference>
<dbReference type="STRING" id="706191.PANA_2647"/>
<proteinExistence type="inferred from homology"/>
<dbReference type="InterPro" id="IPR036388">
    <property type="entry name" value="WH-like_DNA-bd_sf"/>
</dbReference>
<comment type="similarity">
    <text evidence="1">In the C-terminal section; belongs to the class-I pyridoxal-phosphate-dependent aminotransferase family.</text>
</comment>
<dbReference type="eggNOG" id="COG1167">
    <property type="taxonomic scope" value="Bacteria"/>
</dbReference>
<protein>
    <submittedName>
        <fullName evidence="7">MocR</fullName>
    </submittedName>
</protein>
<dbReference type="Pfam" id="PF00155">
    <property type="entry name" value="Aminotran_1_2"/>
    <property type="match status" value="1"/>
</dbReference>
<keyword evidence="2" id="KW-0663">Pyridoxal phosphate</keyword>
<gene>
    <name evidence="7" type="primary">mocR</name>
    <name evidence="7" type="ordered locus">PANA_2647</name>
</gene>
<evidence type="ECO:0000256" key="2">
    <source>
        <dbReference type="ARBA" id="ARBA00022898"/>
    </source>
</evidence>